<dbReference type="AlphaFoldDB" id="A0A0A0JS34"/>
<dbReference type="InterPro" id="IPR054409">
    <property type="entry name" value="X25_BaPul-like"/>
</dbReference>
<evidence type="ECO:0000313" key="3">
    <source>
        <dbReference type="EMBL" id="KGN39489.1"/>
    </source>
</evidence>
<dbReference type="PANTHER" id="PTHR10357:SF209">
    <property type="entry name" value="PERIPLASMIC ALPHA-AMYLASE"/>
    <property type="match status" value="1"/>
</dbReference>
<reference evidence="3 4" key="1">
    <citation type="submission" date="2013-08" db="EMBL/GenBank/DDBJ databases">
        <title>The genome sequence of Knoellia subterranea.</title>
        <authorList>
            <person name="Zhu W."/>
            <person name="Wang G."/>
        </authorList>
    </citation>
    <scope>NUCLEOTIDE SEQUENCE [LARGE SCALE GENOMIC DNA]</scope>
    <source>
        <strain evidence="3 4">KCTC 19937</strain>
    </source>
</reference>
<keyword evidence="4" id="KW-1185">Reference proteome</keyword>
<dbReference type="SUPFAM" id="SSF51445">
    <property type="entry name" value="(Trans)glycosidases"/>
    <property type="match status" value="1"/>
</dbReference>
<dbReference type="GO" id="GO:0005975">
    <property type="term" value="P:carbohydrate metabolic process"/>
    <property type="evidence" value="ECO:0007669"/>
    <property type="project" value="InterPro"/>
</dbReference>
<dbReference type="SMART" id="SM00642">
    <property type="entry name" value="Aamy"/>
    <property type="match status" value="1"/>
</dbReference>
<dbReference type="EMBL" id="AVPK01000001">
    <property type="protein sequence ID" value="KGN39489.1"/>
    <property type="molecule type" value="Genomic_DNA"/>
</dbReference>
<dbReference type="CDD" id="cd11339">
    <property type="entry name" value="AmyAc_bac_CMD_like_2"/>
    <property type="match status" value="1"/>
</dbReference>
<sequence>MPRHTRRLYAVAAAAALAAAPLVGAVAPAAAETESVALVGSLQSELGCPADWQPDCSATELTRVGDSTAYTKVFSLPAGSYEFKVALNDSWDENYGAGGAFDGANIPLVLEGPATLEFTYDDVSHLVSFTPQGVGGGTTPADAPLAKDSLRSPLTRERFYFLMADRFANGRTDNDTGGLTGGRLQTGFDPTDKAFYHGGDLAGVTRKLDYIKGLGTTAIWLTPSFKNKPVQGKPGEESAGYHGYWITDFTQIDPHLGTNEEMKALIAAAHKKGMKVFFDIITNHTADVIDYREGTYTYKSKKSSPYEDASGATFDDRDFVNTTFPEMDPATSFPYTPFFHEGDEDAKTPAWLNDPLMYHNRGDSTFAGESSTYGDFIGLDDLFTERPEVVDGMGDIYKQWVDFGIDGFRIDTVKHVNLEFWQKFMPDLLEHAATKNDDFFAFGEVYDGNPAVMSEYTTRGKLQATLDFGFQQQGVDFAKGKPANVLADFFGKDDWYTDADSNAYQLPTFLGNHDMGRVAMFLKEGTSSEAEHLARVKFAESLMFATRGNPVTYYGDEQGFIGTGGDQLAREDMFASKVDIYNGEDVLAGPEGSRDRYATDHPLYQHIRALSNVRAKHPALADGAQVQRFAAEDAGIFAVSRIDAGQKVEYVVAANNATTPSTATFPTWTRGKGAVFTPVSGTDTAVKPAADGSVKVTVPPLTVSVWRANKPIATDGAAPTVSVSTGAANTVAGRAEVSADVSASTFAQTTFLYRPVGTTQWRTIGTDDNAPFRVFHDVAGMPLGSLLEYRAVVRDAAGRVAADGTWASVVTDAPPPAEAEIGDSPETQPGAVAVAGTHNSEMGCPADWEPWCDNAQLALDAKDKIWKKSFDLPAGPYSYKAALDRAWTENYGEKGVRDGANISYETDGSVTFYYDPTTHWATSDEETTIVTVPGSFQSELGCPSDFAPDCMRPWLQDKDGDGIFSWATTKIPAGTWTFKVAHGLSWDENYGDGGAANGANMTVTVPSDGARTTFNYNSSTHVTTVSSQ</sequence>
<feature type="chain" id="PRO_5039492378" evidence="1">
    <location>
        <begin position="26"/>
        <end position="1028"/>
    </location>
</feature>
<dbReference type="PROSITE" id="PS51318">
    <property type="entry name" value="TAT"/>
    <property type="match status" value="1"/>
</dbReference>
<name>A0A0A0JS34_9MICO</name>
<dbReference type="InterPro" id="IPR006311">
    <property type="entry name" value="TAT_signal"/>
</dbReference>
<evidence type="ECO:0000256" key="1">
    <source>
        <dbReference type="SAM" id="SignalP"/>
    </source>
</evidence>
<feature type="signal peptide" evidence="1">
    <location>
        <begin position="1"/>
        <end position="25"/>
    </location>
</feature>
<dbReference type="PANTHER" id="PTHR10357">
    <property type="entry name" value="ALPHA-AMYLASE FAMILY MEMBER"/>
    <property type="match status" value="1"/>
</dbReference>
<proteinExistence type="predicted"/>
<accession>A0A0A0JS34</accession>
<dbReference type="STRING" id="1385521.N803_03280"/>
<dbReference type="InterPro" id="IPR013783">
    <property type="entry name" value="Ig-like_fold"/>
</dbReference>
<dbReference type="Gene3D" id="2.60.40.1180">
    <property type="entry name" value="Golgi alpha-mannosidase II"/>
    <property type="match status" value="1"/>
</dbReference>
<keyword evidence="1" id="KW-0732">Signal</keyword>
<dbReference type="Gene3D" id="3.20.20.80">
    <property type="entry name" value="Glycosidases"/>
    <property type="match status" value="1"/>
</dbReference>
<evidence type="ECO:0000259" key="2">
    <source>
        <dbReference type="SMART" id="SM00642"/>
    </source>
</evidence>
<protein>
    <submittedName>
        <fullName evidence="3">Alpha-1,6-glucosidase</fullName>
    </submittedName>
</protein>
<dbReference type="CDD" id="cd12962">
    <property type="entry name" value="X25_BaPul_like"/>
    <property type="match status" value="3"/>
</dbReference>
<dbReference type="Pfam" id="PF22058">
    <property type="entry name" value="X25_BaPul_like"/>
    <property type="match status" value="3"/>
</dbReference>
<comment type="caution">
    <text evidence="3">The sequence shown here is derived from an EMBL/GenBank/DDBJ whole genome shotgun (WGS) entry which is preliminary data.</text>
</comment>
<evidence type="ECO:0000313" key="4">
    <source>
        <dbReference type="Proteomes" id="UP000030011"/>
    </source>
</evidence>
<dbReference type="eggNOG" id="COG0366">
    <property type="taxonomic scope" value="Bacteria"/>
</dbReference>
<dbReference type="RefSeq" id="WP_052111658.1">
    <property type="nucleotide sequence ID" value="NZ_AVPK01000001.1"/>
</dbReference>
<dbReference type="InterPro" id="IPR017853">
    <property type="entry name" value="GH"/>
</dbReference>
<dbReference type="InterPro" id="IPR006047">
    <property type="entry name" value="GH13_cat_dom"/>
</dbReference>
<dbReference type="eggNOG" id="COG1523">
    <property type="taxonomic scope" value="Bacteria"/>
</dbReference>
<organism evidence="3 4">
    <name type="scientific">Knoellia subterranea KCTC 19937</name>
    <dbReference type="NCBI Taxonomy" id="1385521"/>
    <lineage>
        <taxon>Bacteria</taxon>
        <taxon>Bacillati</taxon>
        <taxon>Actinomycetota</taxon>
        <taxon>Actinomycetes</taxon>
        <taxon>Micrococcales</taxon>
        <taxon>Intrasporangiaceae</taxon>
        <taxon>Knoellia</taxon>
    </lineage>
</organism>
<dbReference type="OrthoDB" id="9805159at2"/>
<dbReference type="Pfam" id="PF00128">
    <property type="entry name" value="Alpha-amylase"/>
    <property type="match status" value="1"/>
</dbReference>
<dbReference type="Proteomes" id="UP000030011">
    <property type="component" value="Unassembled WGS sequence"/>
</dbReference>
<dbReference type="Gene3D" id="2.60.40.10">
    <property type="entry name" value="Immunoglobulins"/>
    <property type="match status" value="3"/>
</dbReference>
<dbReference type="InterPro" id="IPR013780">
    <property type="entry name" value="Glyco_hydro_b"/>
</dbReference>
<feature type="domain" description="Glycosyl hydrolase family 13 catalytic" evidence="2">
    <location>
        <begin position="161"/>
        <end position="614"/>
    </location>
</feature>
<gene>
    <name evidence="3" type="ORF">N803_03280</name>
</gene>